<feature type="transmembrane region" description="Helical" evidence="1">
    <location>
        <begin position="114"/>
        <end position="133"/>
    </location>
</feature>
<evidence type="ECO:0000313" key="3">
    <source>
        <dbReference type="Proteomes" id="UP000000844"/>
    </source>
</evidence>
<organism evidence="2 3">
    <name type="scientific">Stackebrandtia nassauensis (strain DSM 44728 / CIP 108903 / NRRL B-16338 / NBRC 102104 / LLR-40K-21)</name>
    <dbReference type="NCBI Taxonomy" id="446470"/>
    <lineage>
        <taxon>Bacteria</taxon>
        <taxon>Bacillati</taxon>
        <taxon>Actinomycetota</taxon>
        <taxon>Actinomycetes</taxon>
        <taxon>Glycomycetales</taxon>
        <taxon>Glycomycetaceae</taxon>
        <taxon>Stackebrandtia</taxon>
    </lineage>
</organism>
<dbReference type="AlphaFoldDB" id="D3Q0M0"/>
<dbReference type="STRING" id="446470.Snas_2062"/>
<gene>
    <name evidence="2" type="ordered locus">Snas_2062</name>
</gene>
<reference evidence="2 3" key="1">
    <citation type="journal article" date="2009" name="Stand. Genomic Sci.">
        <title>Complete genome sequence of Stackebrandtia nassauensis type strain (LLR-40K-21).</title>
        <authorList>
            <person name="Munk C."/>
            <person name="Lapidus A."/>
            <person name="Copeland A."/>
            <person name="Jando M."/>
            <person name="Mayilraj S."/>
            <person name="Glavina Del Rio T."/>
            <person name="Nolan M."/>
            <person name="Chen F."/>
            <person name="Lucas S."/>
            <person name="Tice H."/>
            <person name="Cheng J.F."/>
            <person name="Han C."/>
            <person name="Detter J.C."/>
            <person name="Bruce D."/>
            <person name="Goodwin L."/>
            <person name="Chain P."/>
            <person name="Pitluck S."/>
            <person name="Goker M."/>
            <person name="Ovchinikova G."/>
            <person name="Pati A."/>
            <person name="Ivanova N."/>
            <person name="Mavromatis K."/>
            <person name="Chen A."/>
            <person name="Palaniappan K."/>
            <person name="Land M."/>
            <person name="Hauser L."/>
            <person name="Chang Y.J."/>
            <person name="Jeffries C.D."/>
            <person name="Bristow J."/>
            <person name="Eisen J.A."/>
            <person name="Markowitz V."/>
            <person name="Hugenholtz P."/>
            <person name="Kyrpides N.C."/>
            <person name="Klenk H.P."/>
        </authorList>
    </citation>
    <scope>NUCLEOTIDE SEQUENCE [LARGE SCALE GENOMIC DNA]</scope>
    <source>
        <strain evidence="3">DSM 44728 / CIP 108903 / NRRL B-16338 / NBRC 102104 / LLR-40K-21</strain>
    </source>
</reference>
<feature type="transmembrane region" description="Helical" evidence="1">
    <location>
        <begin position="88"/>
        <end position="108"/>
    </location>
</feature>
<dbReference type="HOGENOM" id="CLU_132127_0_0_11"/>
<sequence length="138" mass="14379">MNTETVTATPVPANRRRVWILSIVAAVSLPTALWTIVDPLAGHELVAASGGQTMHVTLPWVIAGAMAPGMIGLGLSMVLRRLTKHSRIVWLIVSILALAGSLGSPLGGTTTTTVLVLMTMHLMVGAAIIPGGLKLTTR</sequence>
<evidence type="ECO:0000256" key="1">
    <source>
        <dbReference type="SAM" id="Phobius"/>
    </source>
</evidence>
<accession>D3Q0M0</accession>
<keyword evidence="1" id="KW-1133">Transmembrane helix</keyword>
<proteinExistence type="predicted"/>
<dbReference type="InterPro" id="IPR045713">
    <property type="entry name" value="DUF6069"/>
</dbReference>
<feature type="transmembrane region" description="Helical" evidence="1">
    <location>
        <begin position="18"/>
        <end position="37"/>
    </location>
</feature>
<keyword evidence="1" id="KW-0812">Transmembrane</keyword>
<protein>
    <submittedName>
        <fullName evidence="2">Uncharacterized protein</fullName>
    </submittedName>
</protein>
<feature type="transmembrane region" description="Helical" evidence="1">
    <location>
        <begin position="57"/>
        <end position="76"/>
    </location>
</feature>
<dbReference type="Pfam" id="PF19545">
    <property type="entry name" value="DUF6069"/>
    <property type="match status" value="1"/>
</dbReference>
<dbReference type="Proteomes" id="UP000000844">
    <property type="component" value="Chromosome"/>
</dbReference>
<keyword evidence="1" id="KW-0472">Membrane</keyword>
<dbReference type="KEGG" id="sna:Snas_2062"/>
<evidence type="ECO:0000313" key="2">
    <source>
        <dbReference type="EMBL" id="ADD41756.1"/>
    </source>
</evidence>
<name>D3Q0M0_STANL</name>
<keyword evidence="3" id="KW-1185">Reference proteome</keyword>
<dbReference type="EMBL" id="CP001778">
    <property type="protein sequence ID" value="ADD41756.1"/>
    <property type="molecule type" value="Genomic_DNA"/>
</dbReference>